<feature type="compositionally biased region" description="Pro residues" evidence="1">
    <location>
        <begin position="1593"/>
        <end position="1602"/>
    </location>
</feature>
<sequence>MKSNKEAMMRVAVFSTNPKNFYSGGRYHGAIAAFSLASAGAKVDYITNNNPIFVKDLQYICENNPLDLYITPDWVNGLPSSDCDVVIIVPSAQMDRRFYGAARRYAAARNAKLVLINFESPNWFNSMVKPPRAESLWAEWWGCCEDGCLILSSAHESDKWAKEYYTQFPERTFFAVWQPPVNGVALGAVPPQGTRDQIFLMARPRDNHKGGADALQLMTPEFKGETFTFLFGGKETDQEFIDRLQARADETGIHLRILRSLTDLEKFTELSRAKALVFPSLFEGYGYPPIEAMAAGAVPICYDLPVVREMCGDIARYASPGDIIGLRDVLAEALTQLRPSEANFARQVGDIANPRARGEALLGILESYLRQREAAPPRKKTKLGFTISEASQWGNGARLLRGWCEHMQAIRSLRFSVGKEAPVEAVLHIKRTDVSKRLGAKGGLYGFFATWPAAAAGEGPLHFEATAWDGTLYKGELPDIRFAPSDALVKTSKCLKINETLVSPAGATFLKGQILPDAGNVRRIALFAQGVSFEGFLGDALADGTIPFVAYAPLPKLGLGQQLILAAVGLTNAGKLVFTENVAASVNGAPKQNPTKLGASAAELTAEAEAIEWGAITVAPEADDIIVLGAIRTLQHSETALLLDGDGEILGNAQTARGDGCEVVASLAVPRESFSAPFRIALRFISGGRTVAEKDCTQLVKSALKRRPQGASTAFFGIDSVRLTSTDLHISAWVASKRRDVTALIEVNGEPLGNVALNLNREDVRQNYPDLLPEGAPNGLEYVFRRDFPTGGPLTISCTLRSGHDVLGEWEAEEVPSAPIPLPPSAQISIGDLDWHSGELTEHGKNDHRLHVVVVMHVAPLPEAQGNRRVIMQLLRFLKSCDFYVTVVLQLPVGTVRAIADELLQTVHRVVVADSVVPRSSKQKRVSAADRFYGGTAEALAALHKERPIQAAIAQYVHMATALDGLPATVLKIIQTHDVLSRLPTQFAQIGEMVPGNRRVSPLDEARFFDHAHALIAITPEEAAEIRMLAPAKRILTVGFAYEGTKRAPVTSERKGQVLLFVGSSNPFNVLGVQRFCAEAWPHVRAAEPDAVFRIVGDVGSEAFPSPEMVPPGVVLVGRVEDLDAEYERADVVLNCTWNGTGLKIKTVEAIGYGKAIVCTPAAAEGVPALDISPLSIAHDLKAFVETVLALLGDGQMRRQLEQRSRLYAAKYLSMEAIYEPLRQFITAGVAATTPRVASPDRKLRDLVFAGLDALPRSIFSRPFGILLGSDVGLGAHMADWVVSRGLSLIGVFSDMPDTTLLRPELRVEPIEVIHSDWVPVLLLATTNSAELKTLEHAAHLRGIDTISLLPRSGLRDRQRMMAYGGAYAGKRCFVLGNGPSVRVSDLERLHGEFVFAANRFHLAYDKISFRPSFTACSDMLMAEQNGQDILERCGTPLFLEARAARWLTSAMNERIIRFDVLPRPPGTNGKPGVAFADDATVGLGNAGSIIYDLLQIAVWMGFTEIYLYGMDHTFRLPEQGRGVVKDGGEQNHFLPNYRRSGEVWYAPATELIDIGFEKAREECEKRGIIIRNATRGGALEIFERVDFDDVAPPSPPIPPSSSVPEVEA</sequence>
<gene>
    <name evidence="3" type="ORF">QOZ94_004318</name>
</gene>
<evidence type="ECO:0000259" key="2">
    <source>
        <dbReference type="Pfam" id="PF00534"/>
    </source>
</evidence>
<comment type="caution">
    <text evidence="3">The sequence shown here is derived from an EMBL/GenBank/DDBJ whole genome shotgun (WGS) entry which is preliminary data.</text>
</comment>
<keyword evidence="4" id="KW-1185">Reference proteome</keyword>
<dbReference type="SUPFAM" id="SSF53756">
    <property type="entry name" value="UDP-Glycosyltransferase/glycogen phosphorylase"/>
    <property type="match status" value="2"/>
</dbReference>
<dbReference type="Proteomes" id="UP001241747">
    <property type="component" value="Unassembled WGS sequence"/>
</dbReference>
<dbReference type="EMBL" id="JAUSVY010000021">
    <property type="protein sequence ID" value="MDQ0507494.1"/>
    <property type="molecule type" value="Genomic_DNA"/>
</dbReference>
<dbReference type="Pfam" id="PF13692">
    <property type="entry name" value="Glyco_trans_1_4"/>
    <property type="match status" value="1"/>
</dbReference>
<accession>A0ABU0LK80</accession>
<dbReference type="PANTHER" id="PTHR46401">
    <property type="entry name" value="GLYCOSYLTRANSFERASE WBBK-RELATED"/>
    <property type="match status" value="1"/>
</dbReference>
<dbReference type="Gene3D" id="3.90.1480.10">
    <property type="entry name" value="Alpha-2,3-sialyltransferase"/>
    <property type="match status" value="1"/>
</dbReference>
<feature type="region of interest" description="Disordered" evidence="1">
    <location>
        <begin position="1589"/>
        <end position="1609"/>
    </location>
</feature>
<protein>
    <submittedName>
        <fullName evidence="3">Glycosyltransferase involved in cell wall biosynthesis</fullName>
    </submittedName>
</protein>
<feature type="domain" description="Glycosyl transferase family 1" evidence="2">
    <location>
        <begin position="196"/>
        <end position="313"/>
    </location>
</feature>
<evidence type="ECO:0000313" key="4">
    <source>
        <dbReference type="Proteomes" id="UP001241747"/>
    </source>
</evidence>
<dbReference type="Pfam" id="PF00534">
    <property type="entry name" value="Glycos_transf_1"/>
    <property type="match status" value="1"/>
</dbReference>
<organism evidence="3 4">
    <name type="scientific">Xanthobacter agilis</name>
    <dbReference type="NCBI Taxonomy" id="47492"/>
    <lineage>
        <taxon>Bacteria</taxon>
        <taxon>Pseudomonadati</taxon>
        <taxon>Pseudomonadota</taxon>
        <taxon>Alphaproteobacteria</taxon>
        <taxon>Hyphomicrobiales</taxon>
        <taxon>Xanthobacteraceae</taxon>
        <taxon>Xanthobacter</taxon>
    </lineage>
</organism>
<dbReference type="RefSeq" id="WP_237347753.1">
    <property type="nucleotide sequence ID" value="NZ_JABWGX010000050.1"/>
</dbReference>
<dbReference type="InterPro" id="IPR001296">
    <property type="entry name" value="Glyco_trans_1"/>
</dbReference>
<evidence type="ECO:0000256" key="1">
    <source>
        <dbReference type="SAM" id="MobiDB-lite"/>
    </source>
</evidence>
<dbReference type="Gene3D" id="3.40.50.2000">
    <property type="entry name" value="Glycogen Phosphorylase B"/>
    <property type="match status" value="2"/>
</dbReference>
<reference evidence="3 4" key="1">
    <citation type="submission" date="2023-07" db="EMBL/GenBank/DDBJ databases">
        <title>Genomic Encyclopedia of Type Strains, Phase IV (KMG-IV): sequencing the most valuable type-strain genomes for metagenomic binning, comparative biology and taxonomic classification.</title>
        <authorList>
            <person name="Goeker M."/>
        </authorList>
    </citation>
    <scope>NUCLEOTIDE SEQUENCE [LARGE SCALE GENOMIC DNA]</scope>
    <source>
        <strain evidence="3 4">DSM 3770</strain>
    </source>
</reference>
<name>A0ABU0LK80_XANAG</name>
<proteinExistence type="predicted"/>
<dbReference type="PANTHER" id="PTHR46401:SF8">
    <property type="entry name" value="BLL6006 PROTEIN"/>
    <property type="match status" value="1"/>
</dbReference>
<evidence type="ECO:0000313" key="3">
    <source>
        <dbReference type="EMBL" id="MDQ0507494.1"/>
    </source>
</evidence>